<protein>
    <recommendedName>
        <fullName evidence="1">Single-stranded DNA binding protein Ssb-like OB fold domain-containing protein</fullName>
    </recommendedName>
</protein>
<evidence type="ECO:0000313" key="3">
    <source>
        <dbReference type="Proteomes" id="UP001244341"/>
    </source>
</evidence>
<gene>
    <name evidence="2" type="ORF">OEZ85_003428</name>
</gene>
<feature type="domain" description="Single-stranded DNA binding protein Ssb-like OB fold" evidence="1">
    <location>
        <begin position="15"/>
        <end position="104"/>
    </location>
</feature>
<name>A0ABY8UGE8_TETOB</name>
<dbReference type="InterPro" id="IPR048970">
    <property type="entry name" value="OB_Ssb-like"/>
</dbReference>
<dbReference type="EMBL" id="CP126217">
    <property type="protein sequence ID" value="WIA18738.1"/>
    <property type="molecule type" value="Genomic_DNA"/>
</dbReference>
<reference evidence="2 3" key="1">
    <citation type="submission" date="2023-05" db="EMBL/GenBank/DDBJ databases">
        <title>A 100% complete, gapless, phased diploid assembly of the Scenedesmus obliquus UTEX 3031 genome.</title>
        <authorList>
            <person name="Biondi T.C."/>
            <person name="Hanschen E.R."/>
            <person name="Kwon T."/>
            <person name="Eng W."/>
            <person name="Kruse C.P.S."/>
            <person name="Koehler S.I."/>
            <person name="Kunde Y."/>
            <person name="Gleasner C.D."/>
            <person name="You Mak K.T."/>
            <person name="Polle J."/>
            <person name="Hovde B.T."/>
            <person name="Starkenburg S.R."/>
        </authorList>
    </citation>
    <scope>NUCLEOTIDE SEQUENCE [LARGE SCALE GENOMIC DNA]</scope>
    <source>
        <strain evidence="2 3">DOE0152z</strain>
    </source>
</reference>
<proteinExistence type="predicted"/>
<accession>A0ABY8UGE8</accession>
<dbReference type="PANTHER" id="PTHR31472">
    <property type="entry name" value="OS05G0244600 PROTEIN"/>
    <property type="match status" value="1"/>
</dbReference>
<dbReference type="Pfam" id="PF21473">
    <property type="entry name" value="OB_Ssb-like"/>
    <property type="match status" value="1"/>
</dbReference>
<sequence length="136" mass="14900">MSEKKQPQWKKVSELRPGTHGHTLNVQVVKAQVVVDRARGPKGQPLKVAECIVGDETGTIVFTARNEQVDLAQAGKYITLRNAKIDMYRGSMRLAVDQWGKVEALEDASFAAKADNNLSLVEYELVPVPVETPAAS</sequence>
<keyword evidence="3" id="KW-1185">Reference proteome</keyword>
<dbReference type="Gene3D" id="2.40.50.140">
    <property type="entry name" value="Nucleic acid-binding proteins"/>
    <property type="match status" value="1"/>
</dbReference>
<dbReference type="PANTHER" id="PTHR31472:SF5">
    <property type="entry name" value="OS05G0244600 PROTEIN"/>
    <property type="match status" value="1"/>
</dbReference>
<evidence type="ECO:0000259" key="1">
    <source>
        <dbReference type="Pfam" id="PF21473"/>
    </source>
</evidence>
<dbReference type="InterPro" id="IPR012340">
    <property type="entry name" value="NA-bd_OB-fold"/>
</dbReference>
<dbReference type="SUPFAM" id="SSF50249">
    <property type="entry name" value="Nucleic acid-binding proteins"/>
    <property type="match status" value="1"/>
</dbReference>
<dbReference type="Proteomes" id="UP001244341">
    <property type="component" value="Chromosome 10b"/>
</dbReference>
<evidence type="ECO:0000313" key="2">
    <source>
        <dbReference type="EMBL" id="WIA18738.1"/>
    </source>
</evidence>
<dbReference type="CDD" id="cd04491">
    <property type="entry name" value="SoSSB_OBF"/>
    <property type="match status" value="1"/>
</dbReference>
<organism evidence="2 3">
    <name type="scientific">Tetradesmus obliquus</name>
    <name type="common">Green alga</name>
    <name type="synonym">Acutodesmus obliquus</name>
    <dbReference type="NCBI Taxonomy" id="3088"/>
    <lineage>
        <taxon>Eukaryota</taxon>
        <taxon>Viridiplantae</taxon>
        <taxon>Chlorophyta</taxon>
        <taxon>core chlorophytes</taxon>
        <taxon>Chlorophyceae</taxon>
        <taxon>CS clade</taxon>
        <taxon>Sphaeropleales</taxon>
        <taxon>Scenedesmaceae</taxon>
        <taxon>Tetradesmus</taxon>
    </lineage>
</organism>